<reference evidence="1 2" key="1">
    <citation type="submission" date="2021-03" db="EMBL/GenBank/DDBJ databases">
        <title>Genomic Encyclopedia of Type Strains, Phase IV (KMG-IV): sequencing the most valuable type-strain genomes for metagenomic binning, comparative biology and taxonomic classification.</title>
        <authorList>
            <person name="Goeker M."/>
        </authorList>
    </citation>
    <scope>NUCLEOTIDE SEQUENCE [LARGE SCALE GENOMIC DNA]</scope>
    <source>
        <strain evidence="1 2">DSM 26675</strain>
    </source>
</reference>
<dbReference type="RefSeq" id="WP_157087812.1">
    <property type="nucleotide sequence ID" value="NZ_JAGIKZ010000002.1"/>
</dbReference>
<name>A0ABS4RDX2_9BACI</name>
<evidence type="ECO:0008006" key="3">
    <source>
        <dbReference type="Google" id="ProtNLM"/>
    </source>
</evidence>
<protein>
    <recommendedName>
        <fullName evidence="3">Fur-regulated basic protein FbpA</fullName>
    </recommendedName>
</protein>
<organism evidence="1 2">
    <name type="scientific">Cytobacillus eiseniae</name>
    <dbReference type="NCBI Taxonomy" id="762947"/>
    <lineage>
        <taxon>Bacteria</taxon>
        <taxon>Bacillati</taxon>
        <taxon>Bacillota</taxon>
        <taxon>Bacilli</taxon>
        <taxon>Bacillales</taxon>
        <taxon>Bacillaceae</taxon>
        <taxon>Cytobacillus</taxon>
    </lineage>
</organism>
<sequence>MMELYLEKMDLFTQSEENMTNYLFLDKLLLKEKKETYDIAELTESVQQMKAKLQQGREGTR</sequence>
<keyword evidence="2" id="KW-1185">Reference proteome</keyword>
<dbReference type="Proteomes" id="UP001519293">
    <property type="component" value="Unassembled WGS sequence"/>
</dbReference>
<comment type="caution">
    <text evidence="1">The sequence shown here is derived from an EMBL/GenBank/DDBJ whole genome shotgun (WGS) entry which is preliminary data.</text>
</comment>
<evidence type="ECO:0000313" key="2">
    <source>
        <dbReference type="Proteomes" id="UP001519293"/>
    </source>
</evidence>
<accession>A0ABS4RDX2</accession>
<proteinExistence type="predicted"/>
<dbReference type="EMBL" id="JAGIKZ010000002">
    <property type="protein sequence ID" value="MBP2240032.1"/>
    <property type="molecule type" value="Genomic_DNA"/>
</dbReference>
<gene>
    <name evidence="1" type="ORF">J2Z40_000585</name>
</gene>
<evidence type="ECO:0000313" key="1">
    <source>
        <dbReference type="EMBL" id="MBP2240032.1"/>
    </source>
</evidence>